<comment type="caution">
    <text evidence="7">The sequence shown here is derived from an EMBL/GenBank/DDBJ whole genome shotgun (WGS) entry which is preliminary data.</text>
</comment>
<dbReference type="InterPro" id="IPR009908">
    <property type="entry name" value="Methylamine_util_MauE"/>
</dbReference>
<dbReference type="GO" id="GO:0016020">
    <property type="term" value="C:membrane"/>
    <property type="evidence" value="ECO:0007669"/>
    <property type="project" value="UniProtKB-SubCell"/>
</dbReference>
<gene>
    <name evidence="7" type="ORF">IFK94_14090</name>
</gene>
<keyword evidence="3 5" id="KW-1133">Transmembrane helix</keyword>
<dbReference type="UniPathway" id="UPA00895"/>
<keyword evidence="2 5" id="KW-0812">Transmembrane</keyword>
<proteinExistence type="predicted"/>
<evidence type="ECO:0000256" key="1">
    <source>
        <dbReference type="ARBA" id="ARBA00004141"/>
    </source>
</evidence>
<dbReference type="GO" id="GO:0030416">
    <property type="term" value="P:methylamine metabolic process"/>
    <property type="evidence" value="ECO:0007669"/>
    <property type="project" value="InterPro"/>
</dbReference>
<name>A0A8J6XYK7_9BACT</name>
<comment type="subcellular location">
    <subcellularLocation>
        <location evidence="1">Membrane</location>
        <topology evidence="1">Multi-pass membrane protein</topology>
    </subcellularLocation>
</comment>
<organism evidence="7 8">
    <name type="scientific">Candidatus Polarisedimenticola svalbardensis</name>
    <dbReference type="NCBI Taxonomy" id="2886004"/>
    <lineage>
        <taxon>Bacteria</taxon>
        <taxon>Pseudomonadati</taxon>
        <taxon>Acidobacteriota</taxon>
        <taxon>Candidatus Polarisedimenticolia</taxon>
        <taxon>Candidatus Polarisedimenticolales</taxon>
        <taxon>Candidatus Polarisedimenticolaceae</taxon>
        <taxon>Candidatus Polarisedimenticola</taxon>
    </lineage>
</organism>
<reference evidence="7 8" key="1">
    <citation type="submission" date="2020-08" db="EMBL/GenBank/DDBJ databases">
        <title>Acidobacteriota in marine sediments use diverse sulfur dissimilation pathways.</title>
        <authorList>
            <person name="Wasmund K."/>
        </authorList>
    </citation>
    <scope>NUCLEOTIDE SEQUENCE [LARGE SCALE GENOMIC DNA]</scope>
    <source>
        <strain evidence="7">MAG AM4</strain>
    </source>
</reference>
<dbReference type="EMBL" id="JACXWD010000069">
    <property type="protein sequence ID" value="MBD3869246.1"/>
    <property type="molecule type" value="Genomic_DNA"/>
</dbReference>
<dbReference type="AlphaFoldDB" id="A0A8J6XYK7"/>
<dbReference type="Pfam" id="PF07291">
    <property type="entry name" value="MauE"/>
    <property type="match status" value="1"/>
</dbReference>
<evidence type="ECO:0000256" key="3">
    <source>
        <dbReference type="ARBA" id="ARBA00022989"/>
    </source>
</evidence>
<evidence type="ECO:0000256" key="4">
    <source>
        <dbReference type="ARBA" id="ARBA00023136"/>
    </source>
</evidence>
<sequence>MGRLLRNRHLIRICGLFMGGVFIVAAMAKIGDVAAFSTQIHNFRMMPVSLENLVAITLPWIELLAGLSLLLGIRPRAGGLIVTVLMAFFLVAVAVAMARGLDIECGCFGTADGSRVGLRKMVENLGMLILAFIAIQTPFNREQA</sequence>
<keyword evidence="4 5" id="KW-0472">Membrane</keyword>
<feature type="transmembrane region" description="Helical" evidence="5">
    <location>
        <begin position="80"/>
        <end position="101"/>
    </location>
</feature>
<protein>
    <submittedName>
        <fullName evidence="7">DoxX family membrane protein</fullName>
    </submittedName>
</protein>
<evidence type="ECO:0000256" key="2">
    <source>
        <dbReference type="ARBA" id="ARBA00022692"/>
    </source>
</evidence>
<evidence type="ECO:0000313" key="8">
    <source>
        <dbReference type="Proteomes" id="UP000648239"/>
    </source>
</evidence>
<evidence type="ECO:0000256" key="5">
    <source>
        <dbReference type="SAM" id="Phobius"/>
    </source>
</evidence>
<feature type="domain" description="Methylamine utilisation protein MauE" evidence="6">
    <location>
        <begin position="9"/>
        <end position="135"/>
    </location>
</feature>
<accession>A0A8J6XYK7</accession>
<dbReference type="Proteomes" id="UP000648239">
    <property type="component" value="Unassembled WGS sequence"/>
</dbReference>
<feature type="transmembrane region" description="Helical" evidence="5">
    <location>
        <begin position="121"/>
        <end position="139"/>
    </location>
</feature>
<evidence type="ECO:0000259" key="6">
    <source>
        <dbReference type="Pfam" id="PF07291"/>
    </source>
</evidence>
<feature type="transmembrane region" description="Helical" evidence="5">
    <location>
        <begin position="52"/>
        <end position="73"/>
    </location>
</feature>
<evidence type="ECO:0000313" key="7">
    <source>
        <dbReference type="EMBL" id="MBD3869246.1"/>
    </source>
</evidence>